<evidence type="ECO:0000313" key="3">
    <source>
        <dbReference type="Proteomes" id="UP000257706"/>
    </source>
</evidence>
<proteinExistence type="predicted"/>
<gene>
    <name evidence="2" type="ORF">DCK97_21655</name>
</gene>
<feature type="region of interest" description="Disordered" evidence="1">
    <location>
        <begin position="45"/>
        <end position="64"/>
    </location>
</feature>
<comment type="caution">
    <text evidence="2">The sequence shown here is derived from an EMBL/GenBank/DDBJ whole genome shotgun (WGS) entry which is preliminary data.</text>
</comment>
<protein>
    <submittedName>
        <fullName evidence="2">Transcriptional regulator</fullName>
    </submittedName>
</protein>
<sequence>MTGVEAWRHALRHETLHHDTLAAWEEYRRTGLHVTAEEVHHWLASWGTDHERPAPVPHTGRATP</sequence>
<dbReference type="AlphaFoldDB" id="A0A3B9IQE7"/>
<dbReference type="EMBL" id="DMAI01000355">
    <property type="protein sequence ID" value="HAE50025.1"/>
    <property type="molecule type" value="Genomic_DNA"/>
</dbReference>
<dbReference type="Proteomes" id="UP000257706">
    <property type="component" value="Unassembled WGS sequence"/>
</dbReference>
<evidence type="ECO:0000256" key="1">
    <source>
        <dbReference type="SAM" id="MobiDB-lite"/>
    </source>
</evidence>
<name>A0A3B9IQE7_9PROT</name>
<accession>A0A3B9IQE7</accession>
<evidence type="ECO:0000313" key="2">
    <source>
        <dbReference type="EMBL" id="HAE50025.1"/>
    </source>
</evidence>
<organism evidence="2 3">
    <name type="scientific">Tistrella mobilis</name>
    <dbReference type="NCBI Taxonomy" id="171437"/>
    <lineage>
        <taxon>Bacteria</taxon>
        <taxon>Pseudomonadati</taxon>
        <taxon>Pseudomonadota</taxon>
        <taxon>Alphaproteobacteria</taxon>
        <taxon>Geminicoccales</taxon>
        <taxon>Geminicoccaceae</taxon>
        <taxon>Tistrella</taxon>
    </lineage>
</organism>
<reference evidence="2 3" key="1">
    <citation type="journal article" date="2018" name="Nat. Biotechnol.">
        <title>A standardized bacterial taxonomy based on genome phylogeny substantially revises the tree of life.</title>
        <authorList>
            <person name="Parks D.H."/>
            <person name="Chuvochina M."/>
            <person name="Waite D.W."/>
            <person name="Rinke C."/>
            <person name="Skarshewski A."/>
            <person name="Chaumeil P.A."/>
            <person name="Hugenholtz P."/>
        </authorList>
    </citation>
    <scope>NUCLEOTIDE SEQUENCE [LARGE SCALE GENOMIC DNA]</scope>
    <source>
        <strain evidence="2">UBA8739</strain>
    </source>
</reference>